<feature type="compositionally biased region" description="Polar residues" evidence="1">
    <location>
        <begin position="383"/>
        <end position="398"/>
    </location>
</feature>
<proteinExistence type="predicted"/>
<reference evidence="3" key="1">
    <citation type="submission" date="2012-07" db="EMBL/GenBank/DDBJ databases">
        <title>Genome of the Chinese tree shrew, a rising model animal genetically related to primates.</title>
        <authorList>
            <person name="Zhang G."/>
            <person name="Fan Y."/>
            <person name="Yao Y."/>
            <person name="Huang Z."/>
        </authorList>
    </citation>
    <scope>NUCLEOTIDE SEQUENCE [LARGE SCALE GENOMIC DNA]</scope>
</reference>
<organism evidence="2 3">
    <name type="scientific">Tupaia chinensis</name>
    <name type="common">Chinese tree shrew</name>
    <name type="synonym">Tupaia belangeri chinensis</name>
    <dbReference type="NCBI Taxonomy" id="246437"/>
    <lineage>
        <taxon>Eukaryota</taxon>
        <taxon>Metazoa</taxon>
        <taxon>Chordata</taxon>
        <taxon>Craniata</taxon>
        <taxon>Vertebrata</taxon>
        <taxon>Euteleostomi</taxon>
        <taxon>Mammalia</taxon>
        <taxon>Eutheria</taxon>
        <taxon>Euarchontoglires</taxon>
        <taxon>Scandentia</taxon>
        <taxon>Tupaiidae</taxon>
        <taxon>Tupaia</taxon>
    </lineage>
</organism>
<feature type="compositionally biased region" description="Basic and acidic residues" evidence="1">
    <location>
        <begin position="42"/>
        <end position="57"/>
    </location>
</feature>
<accession>L9JB58</accession>
<reference evidence="3" key="2">
    <citation type="journal article" date="2013" name="Nat. Commun.">
        <title>Genome of the Chinese tree shrew.</title>
        <authorList>
            <person name="Fan Y."/>
            <person name="Huang Z.Y."/>
            <person name="Cao C.C."/>
            <person name="Chen C.S."/>
            <person name="Chen Y.X."/>
            <person name="Fan D.D."/>
            <person name="He J."/>
            <person name="Hou H.L."/>
            <person name="Hu L."/>
            <person name="Hu X.T."/>
            <person name="Jiang X.T."/>
            <person name="Lai R."/>
            <person name="Lang Y.S."/>
            <person name="Liang B."/>
            <person name="Liao S.G."/>
            <person name="Mu D."/>
            <person name="Ma Y.Y."/>
            <person name="Niu Y.Y."/>
            <person name="Sun X.Q."/>
            <person name="Xia J.Q."/>
            <person name="Xiao J."/>
            <person name="Xiong Z.Q."/>
            <person name="Xu L."/>
            <person name="Yang L."/>
            <person name="Zhang Y."/>
            <person name="Zhao W."/>
            <person name="Zhao X.D."/>
            <person name="Zheng Y.T."/>
            <person name="Zhou J.M."/>
            <person name="Zhu Y.B."/>
            <person name="Zhang G.J."/>
            <person name="Wang J."/>
            <person name="Yao Y.G."/>
        </authorList>
    </citation>
    <scope>NUCLEOTIDE SEQUENCE [LARGE SCALE GENOMIC DNA]</scope>
</reference>
<feature type="compositionally biased region" description="Pro residues" evidence="1">
    <location>
        <begin position="356"/>
        <end position="370"/>
    </location>
</feature>
<evidence type="ECO:0000313" key="2">
    <source>
        <dbReference type="EMBL" id="ELW47484.1"/>
    </source>
</evidence>
<protein>
    <submittedName>
        <fullName evidence="2">Uncharacterized protein</fullName>
    </submittedName>
</protein>
<name>L9JB58_TUPCH</name>
<feature type="region of interest" description="Disordered" evidence="1">
    <location>
        <begin position="352"/>
        <end position="411"/>
    </location>
</feature>
<dbReference type="AlphaFoldDB" id="L9JB58"/>
<feature type="region of interest" description="Disordered" evidence="1">
    <location>
        <begin position="19"/>
        <end position="93"/>
    </location>
</feature>
<sequence>MPQPAAAVLAWLLHESLRVRQGTGPGKPRSSPGPATQPANLRAEKETDKEHLDRKSLEYGQWKRGRRGRPDVLVSGLRGARDKPPRPEWNLPGRSERLAGVSAQTTTTLARAALLPAALPPSTLWKQKFLETLTAPPRCSQALLKSQGQEGHCSSGGEELVCVSLQPMDVGATGPGPDPTEPRPLLQEARLPCTLPCGGAQPLLLRWLSGVLEVLLASKLVVPLPLAVTCARGISVRATADVAGHRRVAAKHGGSRARLPVHFRTFGHPERTLLSFRSRLNCRSPPRPELVGSELAQRPPGPFAGLRLLQVLLLRSFHIQPHTSKALLYPSPLGNVCLPVYTRFQSSGCAGHSPLEAPPEPKPPAPPPSWAVPVMHSRGLVPSTPSADTPTHSGPSYETQRRHGPQGHSPTWLQAALPRKASRSVRTLATQTVLSPEDLGDAFPGLPSGARSRAESLEPQAASRARYQGCAVPCLPALPSEPREKPVCSHGHVVPAGALLCTHGKQQPAGFSRLSAPRDEGPGLQVCLGHAARALVCEETVLPGRNHDNHSITREKLLRVWGCQFRQQNHTLTGAGSTPAGAVHLNTRTEVSKQGQPEGDRGPQAAKMAGSWGRSSALAKALLRMNTALLLNRTPGTTPSRVEGGHNFAIRRHLRWLTVKWHRNPSSGHRVGMPGQLLAGRFRGMGPWHAYTNSLARSVR</sequence>
<gene>
    <name evidence="2" type="ORF">TREES_T100021038</name>
</gene>
<evidence type="ECO:0000313" key="3">
    <source>
        <dbReference type="Proteomes" id="UP000011518"/>
    </source>
</evidence>
<dbReference type="Proteomes" id="UP000011518">
    <property type="component" value="Unassembled WGS sequence"/>
</dbReference>
<evidence type="ECO:0000256" key="1">
    <source>
        <dbReference type="SAM" id="MobiDB-lite"/>
    </source>
</evidence>
<dbReference type="InParanoid" id="L9JB58"/>
<keyword evidence="3" id="KW-1185">Reference proteome</keyword>
<dbReference type="EMBL" id="KB321112">
    <property type="protein sequence ID" value="ELW47484.1"/>
    <property type="molecule type" value="Genomic_DNA"/>
</dbReference>